<keyword evidence="3" id="KW-1185">Reference proteome</keyword>
<accession>A0A4R1BQ07</accession>
<name>A0A4R1BQ07_9BACT</name>
<dbReference type="RefSeq" id="WP_131446609.1">
    <property type="nucleotide sequence ID" value="NZ_SJZI01000002.1"/>
</dbReference>
<comment type="caution">
    <text evidence="2">The sequence shown here is derived from an EMBL/GenBank/DDBJ whole genome shotgun (WGS) entry which is preliminary data.</text>
</comment>
<dbReference type="Proteomes" id="UP000295334">
    <property type="component" value="Unassembled WGS sequence"/>
</dbReference>
<evidence type="ECO:0000256" key="1">
    <source>
        <dbReference type="SAM" id="SignalP"/>
    </source>
</evidence>
<proteinExistence type="predicted"/>
<keyword evidence="1" id="KW-0732">Signal</keyword>
<evidence type="ECO:0000313" key="3">
    <source>
        <dbReference type="Proteomes" id="UP000295334"/>
    </source>
</evidence>
<organism evidence="2 3">
    <name type="scientific">Flaviaesturariibacter flavus</name>
    <dbReference type="NCBI Taxonomy" id="2502780"/>
    <lineage>
        <taxon>Bacteria</taxon>
        <taxon>Pseudomonadati</taxon>
        <taxon>Bacteroidota</taxon>
        <taxon>Chitinophagia</taxon>
        <taxon>Chitinophagales</taxon>
        <taxon>Chitinophagaceae</taxon>
        <taxon>Flaviaestuariibacter</taxon>
    </lineage>
</organism>
<sequence>MKHLLSGLLLLGSINLLHAQELSAPVAINKQSNPEYFTVAATSSVAPAARRLTLQQRRMYYRLGERLVTINKQVTDESMPYVFISLHNNESGIADAARQSIYTQGGTLLELLNDNQRNIEFTLFDKEVSVDPNNIFTPKGRNQDLAVSRKTDMVIAHQLNGFAQFLVDELPYEKTVVSVHSNEAGDFTINDYSKNGERERDAWMMYRNPSIDENDFFVTTDKEIFQALKTRNMNVVLQSVRSKDDGSLGVYCSRTHRAYLGIETRKGHSEEQLRMVQMVREILR</sequence>
<dbReference type="EMBL" id="SJZI01000002">
    <property type="protein sequence ID" value="TCJ19357.1"/>
    <property type="molecule type" value="Genomic_DNA"/>
</dbReference>
<reference evidence="2 3" key="1">
    <citation type="submission" date="2019-03" db="EMBL/GenBank/DDBJ databases">
        <authorList>
            <person name="Kim M.K.M."/>
        </authorList>
    </citation>
    <scope>NUCLEOTIDE SEQUENCE [LARGE SCALE GENOMIC DNA]</scope>
    <source>
        <strain evidence="2 3">17J68-12</strain>
    </source>
</reference>
<dbReference type="OrthoDB" id="746143at2"/>
<feature type="chain" id="PRO_5020317434" description="Protein tyrosine phosphatase" evidence="1">
    <location>
        <begin position="20"/>
        <end position="284"/>
    </location>
</feature>
<dbReference type="AlphaFoldDB" id="A0A4R1BQ07"/>
<evidence type="ECO:0008006" key="4">
    <source>
        <dbReference type="Google" id="ProtNLM"/>
    </source>
</evidence>
<gene>
    <name evidence="2" type="ORF">EPD60_02790</name>
</gene>
<feature type="signal peptide" evidence="1">
    <location>
        <begin position="1"/>
        <end position="19"/>
    </location>
</feature>
<protein>
    <recommendedName>
        <fullName evidence="4">Protein tyrosine phosphatase</fullName>
    </recommendedName>
</protein>
<evidence type="ECO:0000313" key="2">
    <source>
        <dbReference type="EMBL" id="TCJ19357.1"/>
    </source>
</evidence>